<dbReference type="OrthoDB" id="1358465at2"/>
<evidence type="ECO:0000256" key="1">
    <source>
        <dbReference type="SAM" id="Phobius"/>
    </source>
</evidence>
<reference evidence="3" key="1">
    <citation type="submission" date="2019-01" db="EMBL/GenBank/DDBJ databases">
        <title>Cytophagaceae bacterium strain CAR-16.</title>
        <authorList>
            <person name="Chen W.-M."/>
        </authorList>
    </citation>
    <scope>NUCLEOTIDE SEQUENCE [LARGE SCALE GENOMIC DNA]</scope>
    <source>
        <strain evidence="3">WWJ-16</strain>
    </source>
</reference>
<dbReference type="Gene3D" id="1.20.120.1490">
    <property type="match status" value="1"/>
</dbReference>
<dbReference type="AlphaFoldDB" id="A0A4Q1KB22"/>
<keyword evidence="1" id="KW-0812">Transmembrane</keyword>
<dbReference type="RefSeq" id="WP_129461174.1">
    <property type="nucleotide sequence ID" value="NZ_SBKN01000003.1"/>
</dbReference>
<name>A0A4Q1KB22_9FLAO</name>
<accession>A0A4Q1KB22</accession>
<protein>
    <submittedName>
        <fullName evidence="2">Periplasmic heavy metal sensor</fullName>
    </submittedName>
</protein>
<organism evidence="2 3">
    <name type="scientific">Flavobacterium stagni</name>
    <dbReference type="NCBI Taxonomy" id="2506421"/>
    <lineage>
        <taxon>Bacteria</taxon>
        <taxon>Pseudomonadati</taxon>
        <taxon>Bacteroidota</taxon>
        <taxon>Flavobacteriia</taxon>
        <taxon>Flavobacteriales</taxon>
        <taxon>Flavobacteriaceae</taxon>
        <taxon>Flavobacterium</taxon>
    </lineage>
</organism>
<comment type="caution">
    <text evidence="2">The sequence shown here is derived from an EMBL/GenBank/DDBJ whole genome shotgun (WGS) entry which is preliminary data.</text>
</comment>
<keyword evidence="3" id="KW-1185">Reference proteome</keyword>
<feature type="transmembrane region" description="Helical" evidence="1">
    <location>
        <begin position="6"/>
        <end position="27"/>
    </location>
</feature>
<evidence type="ECO:0000313" key="2">
    <source>
        <dbReference type="EMBL" id="RXR22944.1"/>
    </source>
</evidence>
<dbReference type="Proteomes" id="UP000289857">
    <property type="component" value="Unassembled WGS sequence"/>
</dbReference>
<keyword evidence="1" id="KW-0472">Membrane</keyword>
<evidence type="ECO:0000313" key="3">
    <source>
        <dbReference type="Proteomes" id="UP000289857"/>
    </source>
</evidence>
<keyword evidence="1" id="KW-1133">Transmembrane helix</keyword>
<dbReference type="EMBL" id="SBKN01000003">
    <property type="protein sequence ID" value="RXR22944.1"/>
    <property type="molecule type" value="Genomic_DNA"/>
</dbReference>
<sequence length="160" mass="17969">MEKSKLLTLAVVTLLVINIGTLVFLFLGKPHPGPGMGPEGMGRPKPKEIIIEQLGLDAPQIKVYEGLIQEHRQSVDSLDRIIRESKDALYQNLANDSGDAVDTALIAKINAAQKQIELTHYQHFLALKKLCKPEQKEKFEALTEELHRLFGRPPHPRHEP</sequence>
<gene>
    <name evidence="2" type="ORF">EQG61_06850</name>
</gene>
<proteinExistence type="predicted"/>